<gene>
    <name evidence="1" type="ORF">B5808_18790</name>
</gene>
<name>A0A1X9LPA1_9MICO</name>
<reference evidence="1 2" key="1">
    <citation type="submission" date="2017-04" db="EMBL/GenBank/DDBJ databases">
        <authorList>
            <person name="Afonso C.L."/>
            <person name="Miller P.J."/>
            <person name="Scott M.A."/>
            <person name="Spackman E."/>
            <person name="Goraichik I."/>
            <person name="Dimitrov K.M."/>
            <person name="Suarez D.L."/>
            <person name="Swayne D.E."/>
        </authorList>
    </citation>
    <scope>NUCLEOTIDE SEQUENCE [LARGE SCALE GENOMIC DNA]</scope>
    <source>
        <strain evidence="2">XA(T)</strain>
    </source>
</reference>
<sequence>MDMSLSSTGEQGARRRTLLIWGGIGALLLVAFGASVGAMARETYSPEAFVREYLDALARHDVDAALGMPGVVLTSSDEPGTGAAALLQADALGTLTDVSLVSDAQIAPDRYRLVFSYSLVGSDRHVTDGRSEFDVVRTGSSALVFPTWAFAKSPIASATITVAHAASFTAGAAEVETADPSAFHASGSYEVLVPGMYVLSHSGDFLGAKSIGMAATAPLSSISAIVDVQPKLALVNAVQDSVDTFLDACAAQTVLYPPGCPFGLAVDNRITSSPQWSIEQYPTVSIIAGQSSWVVPSSSGSAHVTVGERSLFDGSETTVDESVPFTVTFTLTIQPDGTVTFAQR</sequence>
<protein>
    <submittedName>
        <fullName evidence="1">Uncharacterized protein</fullName>
    </submittedName>
</protein>
<dbReference type="AlphaFoldDB" id="A0A1X9LPA1"/>
<organism evidence="1 2">
    <name type="scientific">Cnuibacter physcomitrellae</name>
    <dbReference type="NCBI Taxonomy" id="1619308"/>
    <lineage>
        <taxon>Bacteria</taxon>
        <taxon>Bacillati</taxon>
        <taxon>Actinomycetota</taxon>
        <taxon>Actinomycetes</taxon>
        <taxon>Micrococcales</taxon>
        <taxon>Microbacteriaceae</taxon>
        <taxon>Cnuibacter</taxon>
    </lineage>
</organism>
<evidence type="ECO:0000313" key="2">
    <source>
        <dbReference type="Proteomes" id="UP000192775"/>
    </source>
</evidence>
<dbReference type="EMBL" id="CP020715">
    <property type="protein sequence ID" value="ARJ07044.1"/>
    <property type="molecule type" value="Genomic_DNA"/>
</dbReference>
<accession>A0A1X9LPA1</accession>
<dbReference type="STRING" id="1619308.B5808_18790"/>
<keyword evidence="2" id="KW-1185">Reference proteome</keyword>
<dbReference type="KEGG" id="cphy:B5808_18790"/>
<evidence type="ECO:0000313" key="1">
    <source>
        <dbReference type="EMBL" id="ARJ07044.1"/>
    </source>
</evidence>
<dbReference type="Proteomes" id="UP000192775">
    <property type="component" value="Chromosome"/>
</dbReference>
<proteinExistence type="predicted"/>